<evidence type="ECO:0000313" key="4">
    <source>
        <dbReference type="EMBL" id="CAB4683223.1"/>
    </source>
</evidence>
<evidence type="ECO:0000313" key="9">
    <source>
        <dbReference type="EMBL" id="CAB4940768.1"/>
    </source>
</evidence>
<dbReference type="Gene3D" id="3.40.50.720">
    <property type="entry name" value="NAD(P)-binding Rossmann-like Domain"/>
    <property type="match status" value="1"/>
</dbReference>
<dbReference type="EMBL" id="CAEZYM010000013">
    <property type="protein sequence ID" value="CAB4731609.1"/>
    <property type="molecule type" value="Genomic_DNA"/>
</dbReference>
<sequence>MNQQKRDDLSGQVMVVTGAGRGIGREIAESAALAGARVAILEVDPNTLSETVTHIKSLGGDVIGYPMDLGVEKDVIATIAAVAKDFGRIDVLVNNAMVHESEDLLHTTLEMWERSLRITLTAGFLCIREVLPGMIARGAGNIINIGTVNAKAMLGSDSYSIAKAGIHAMTRSVAVRYGPQGIRCNTVVPGTIATSAWQSRADRNPKVFEDLKPWYPLGRVGRPKDIAEAVLFLASDKSEWMSGSELVVDGGLLAGPAPMFRTVEGSD</sequence>
<evidence type="ECO:0000313" key="11">
    <source>
        <dbReference type="EMBL" id="CAB5070025.1"/>
    </source>
</evidence>
<dbReference type="EMBL" id="CAFBLD010000003">
    <property type="protein sequence ID" value="CAB4860962.1"/>
    <property type="molecule type" value="Genomic_DNA"/>
</dbReference>
<dbReference type="EMBL" id="CAESAE010000005">
    <property type="protein sequence ID" value="CAB4339940.1"/>
    <property type="molecule type" value="Genomic_DNA"/>
</dbReference>
<dbReference type="CDD" id="cd05233">
    <property type="entry name" value="SDR_c"/>
    <property type="match status" value="1"/>
</dbReference>
<dbReference type="FunFam" id="3.40.50.720:FF:000084">
    <property type="entry name" value="Short-chain dehydrogenase reductase"/>
    <property type="match status" value="1"/>
</dbReference>
<dbReference type="EMBL" id="CAFBNH010000003">
    <property type="protein sequence ID" value="CAB4940768.1"/>
    <property type="molecule type" value="Genomic_DNA"/>
</dbReference>
<dbReference type="InterPro" id="IPR051122">
    <property type="entry name" value="SDR_DHRS6-like"/>
</dbReference>
<evidence type="ECO:0000256" key="1">
    <source>
        <dbReference type="ARBA" id="ARBA00006484"/>
    </source>
</evidence>
<evidence type="ECO:0000313" key="3">
    <source>
        <dbReference type="EMBL" id="CAB4339940.1"/>
    </source>
</evidence>
<dbReference type="SUPFAM" id="SSF51735">
    <property type="entry name" value="NAD(P)-binding Rossmann-fold domains"/>
    <property type="match status" value="1"/>
</dbReference>
<organism evidence="8">
    <name type="scientific">freshwater metagenome</name>
    <dbReference type="NCBI Taxonomy" id="449393"/>
    <lineage>
        <taxon>unclassified sequences</taxon>
        <taxon>metagenomes</taxon>
        <taxon>ecological metagenomes</taxon>
    </lineage>
</organism>
<dbReference type="PRINTS" id="PR00081">
    <property type="entry name" value="GDHRDH"/>
</dbReference>
<dbReference type="EMBL" id="CAFABH010000001">
    <property type="protein sequence ID" value="CAB4818094.1"/>
    <property type="molecule type" value="Genomic_DNA"/>
</dbReference>
<dbReference type="Pfam" id="PF13561">
    <property type="entry name" value="adh_short_C2"/>
    <property type="match status" value="1"/>
</dbReference>
<dbReference type="EMBL" id="CAEZZW010000001">
    <property type="protein sequence ID" value="CAB4770953.1"/>
    <property type="molecule type" value="Genomic_DNA"/>
</dbReference>
<proteinExistence type="inferred from homology"/>
<gene>
    <name evidence="4" type="ORF">UFOPK2510_00091</name>
    <name evidence="5" type="ORF">UFOPK2718_01285</name>
    <name evidence="6" type="ORF">UFOPK2936_00185</name>
    <name evidence="7" type="ORF">UFOPK3174_00028</name>
    <name evidence="8" type="ORF">UFOPK3328_00476</name>
    <name evidence="9" type="ORF">UFOPK3779_00511</name>
    <name evidence="10" type="ORF">UFOPK3913_00422</name>
    <name evidence="3" type="ORF">UFOPK4107_00910</name>
    <name evidence="11" type="ORF">UFOPK4403_00244</name>
</gene>
<dbReference type="InterPro" id="IPR036291">
    <property type="entry name" value="NAD(P)-bd_dom_sf"/>
</dbReference>
<dbReference type="EMBL" id="CAFBQX010000001">
    <property type="protein sequence ID" value="CAB5070025.1"/>
    <property type="molecule type" value="Genomic_DNA"/>
</dbReference>
<keyword evidence="2" id="KW-0560">Oxidoreductase</keyword>
<evidence type="ECO:0000313" key="10">
    <source>
        <dbReference type="EMBL" id="CAB4971094.1"/>
    </source>
</evidence>
<evidence type="ECO:0000256" key="2">
    <source>
        <dbReference type="ARBA" id="ARBA00023002"/>
    </source>
</evidence>
<dbReference type="InterPro" id="IPR002347">
    <property type="entry name" value="SDR_fam"/>
</dbReference>
<evidence type="ECO:0000313" key="8">
    <source>
        <dbReference type="EMBL" id="CAB4860962.1"/>
    </source>
</evidence>
<accession>A0A6J7CQS3</accession>
<evidence type="ECO:0000313" key="5">
    <source>
        <dbReference type="EMBL" id="CAB4731609.1"/>
    </source>
</evidence>
<dbReference type="EMBL" id="CAEZXO010000001">
    <property type="protein sequence ID" value="CAB4683223.1"/>
    <property type="molecule type" value="Genomic_DNA"/>
</dbReference>
<reference evidence="8" key="1">
    <citation type="submission" date="2020-05" db="EMBL/GenBank/DDBJ databases">
        <authorList>
            <person name="Chiriac C."/>
            <person name="Salcher M."/>
            <person name="Ghai R."/>
            <person name="Kavagutti S V."/>
        </authorList>
    </citation>
    <scope>NUCLEOTIDE SEQUENCE</scope>
</reference>
<dbReference type="AlphaFoldDB" id="A0A6J7CQS3"/>
<protein>
    <submittedName>
        <fullName evidence="8">Unannotated protein</fullName>
    </submittedName>
</protein>
<dbReference type="PRINTS" id="PR00080">
    <property type="entry name" value="SDRFAMILY"/>
</dbReference>
<dbReference type="PANTHER" id="PTHR43477">
    <property type="entry name" value="DIHYDROANTICAPSIN 7-DEHYDROGENASE"/>
    <property type="match status" value="1"/>
</dbReference>
<evidence type="ECO:0000313" key="6">
    <source>
        <dbReference type="EMBL" id="CAB4770953.1"/>
    </source>
</evidence>
<dbReference type="GO" id="GO:0016491">
    <property type="term" value="F:oxidoreductase activity"/>
    <property type="evidence" value="ECO:0007669"/>
    <property type="project" value="UniProtKB-KW"/>
</dbReference>
<dbReference type="EMBL" id="CAFBOC010000003">
    <property type="protein sequence ID" value="CAB4971094.1"/>
    <property type="molecule type" value="Genomic_DNA"/>
</dbReference>
<name>A0A6J7CQS3_9ZZZZ</name>
<dbReference type="PANTHER" id="PTHR43477:SF1">
    <property type="entry name" value="DIHYDROANTICAPSIN 7-DEHYDROGENASE"/>
    <property type="match status" value="1"/>
</dbReference>
<comment type="similarity">
    <text evidence="1">Belongs to the short-chain dehydrogenases/reductases (SDR) family.</text>
</comment>
<evidence type="ECO:0000313" key="7">
    <source>
        <dbReference type="EMBL" id="CAB4818094.1"/>
    </source>
</evidence>